<comment type="caution">
    <text evidence="2">The sequence shown here is derived from an EMBL/GenBank/DDBJ whole genome shotgun (WGS) entry which is preliminary data.</text>
</comment>
<organism evidence="2 3">
    <name type="scientific">Paramecium pentaurelia</name>
    <dbReference type="NCBI Taxonomy" id="43138"/>
    <lineage>
        <taxon>Eukaryota</taxon>
        <taxon>Sar</taxon>
        <taxon>Alveolata</taxon>
        <taxon>Ciliophora</taxon>
        <taxon>Intramacronucleata</taxon>
        <taxon>Oligohymenophorea</taxon>
        <taxon>Peniculida</taxon>
        <taxon>Parameciidae</taxon>
        <taxon>Paramecium</taxon>
    </lineage>
</organism>
<accession>A0A8S1WA34</accession>
<feature type="compositionally biased region" description="Polar residues" evidence="1">
    <location>
        <begin position="282"/>
        <end position="303"/>
    </location>
</feature>
<proteinExistence type="predicted"/>
<keyword evidence="3" id="KW-1185">Reference proteome</keyword>
<sequence length="424" mass="49631">MKCLEFYNVNRIESDLVVKDLALNIKLIVVITQQIIQGVIKQNKQLILFRLHILWIILITLEEPEIRNSIWQIRRVNLILEHLKMNEQIIQFSQNIMLFSQRQSTQFEELESLMMKRTPQIPSRSRNLSSDRQQNNERSIKLSIENSRQRHQVQSYSVEKSLNLSSQNQKVENLIASWMQQKNLSSLNSSSNNVQPNNLLQNNIVSQFESQGRQSNRPHIIIEEDLLFTEEGDQQHAIQSNKVNQNKNKTPSTTRPHAKSIKEQQSFDVKKNAIERNVPKKNLNSYAQRPQTTKMHTSTQVKSSPIVYKEQSLHNPMKSSHIDSTKISNLNSGSNSYSNNINNRNKQNNQQKIVKKIQNSEFQLDNQCIVDLIRLKDQILSTYLKQNRALINSQNQIVKQYLRFLFRNFDEIVAILKQDFPQHQ</sequence>
<dbReference type="EMBL" id="CAJJDO010000085">
    <property type="protein sequence ID" value="CAD8185703.1"/>
    <property type="molecule type" value="Genomic_DNA"/>
</dbReference>
<feature type="region of interest" description="Disordered" evidence="1">
    <location>
        <begin position="117"/>
        <end position="136"/>
    </location>
</feature>
<dbReference type="Proteomes" id="UP000689195">
    <property type="component" value="Unassembled WGS sequence"/>
</dbReference>
<protein>
    <submittedName>
        <fullName evidence="2">Uncharacterized protein</fullName>
    </submittedName>
</protein>
<evidence type="ECO:0000313" key="2">
    <source>
        <dbReference type="EMBL" id="CAD8185703.1"/>
    </source>
</evidence>
<gene>
    <name evidence="2" type="ORF">PPENT_87.1.T0850229</name>
</gene>
<name>A0A8S1WA34_9CILI</name>
<feature type="compositionally biased region" description="Basic and acidic residues" evidence="1">
    <location>
        <begin position="268"/>
        <end position="278"/>
    </location>
</feature>
<evidence type="ECO:0000313" key="3">
    <source>
        <dbReference type="Proteomes" id="UP000689195"/>
    </source>
</evidence>
<feature type="region of interest" description="Disordered" evidence="1">
    <location>
        <begin position="232"/>
        <end position="303"/>
    </location>
</feature>
<evidence type="ECO:0000256" key="1">
    <source>
        <dbReference type="SAM" id="MobiDB-lite"/>
    </source>
</evidence>
<feature type="compositionally biased region" description="Polar residues" evidence="1">
    <location>
        <begin position="120"/>
        <end position="133"/>
    </location>
</feature>
<reference evidence="2" key="1">
    <citation type="submission" date="2021-01" db="EMBL/GenBank/DDBJ databases">
        <authorList>
            <consortium name="Genoscope - CEA"/>
            <person name="William W."/>
        </authorList>
    </citation>
    <scope>NUCLEOTIDE SEQUENCE</scope>
</reference>
<feature type="compositionally biased region" description="Polar residues" evidence="1">
    <location>
        <begin position="236"/>
        <end position="255"/>
    </location>
</feature>
<dbReference type="AlphaFoldDB" id="A0A8S1WA34"/>